<dbReference type="OrthoDB" id="8007260at2759"/>
<sequence length="424" mass="48044">MSVQRNIQKTRYILSAPADTTRRKHVHFREIHSEESTRRHECQSGSLQPSICQPQLALDDSDESFSHTLSHSSATTSNTTNSGCCDIRSSQSFYRLPDDLLARGDFIAYQGANVTDFFNTTNTTRPKRVSEICLVNDHYILVKIPASQMEHVAAMDTIAEEEDRSTDSCAQRKGFLRYFPCQRNRRVLPLTTVSRVKMEEAANSSADKTHAMLKCPLAHCWRVNEAPEVFDTRTKVFGLFLKQKAPGKVITMQPSKSDTAEPLDLRYKRARIAENGLPVLDNDNKVDKGAFGSPLTTPSKVAPTPTLFGGALQTSLHEAVSLEQHAAWVNNHDLDMKQLFRQDNTKSPVEGKATKRRTNVFRWFFKRTKAPKPKNKIHAVVYKTYFVRWKNPPDEKCPHCGHSRKDDVTAVATCKWQRCRSATF</sequence>
<reference evidence="1" key="1">
    <citation type="submission" date="2015-06" db="EMBL/GenBank/DDBJ databases">
        <authorList>
            <person name="Hoefler B.C."/>
            <person name="Straight P.D."/>
        </authorList>
    </citation>
    <scope>NUCLEOTIDE SEQUENCE</scope>
</reference>
<gene>
    <name evidence="1" type="ORF">c0_g1_i1</name>
</gene>
<evidence type="ECO:0000313" key="1">
    <source>
        <dbReference type="EMBL" id="JAI30559.1"/>
    </source>
</evidence>
<dbReference type="EMBL" id="GDHF01021755">
    <property type="protein sequence ID" value="JAI30559.1"/>
    <property type="molecule type" value="Transcribed_RNA"/>
</dbReference>
<accession>A0A0K8UV36</accession>
<proteinExistence type="predicted"/>
<name>A0A0K8UV36_BACLA</name>
<dbReference type="AlphaFoldDB" id="A0A0K8UV36"/>
<organism evidence="1">
    <name type="scientific">Bactrocera latifrons</name>
    <name type="common">Malaysian fruit fly</name>
    <name type="synonym">Chaetodacus latifrons</name>
    <dbReference type="NCBI Taxonomy" id="174628"/>
    <lineage>
        <taxon>Eukaryota</taxon>
        <taxon>Metazoa</taxon>
        <taxon>Ecdysozoa</taxon>
        <taxon>Arthropoda</taxon>
        <taxon>Hexapoda</taxon>
        <taxon>Insecta</taxon>
        <taxon>Pterygota</taxon>
        <taxon>Neoptera</taxon>
        <taxon>Endopterygota</taxon>
        <taxon>Diptera</taxon>
        <taxon>Brachycera</taxon>
        <taxon>Muscomorpha</taxon>
        <taxon>Tephritoidea</taxon>
        <taxon>Tephritidae</taxon>
        <taxon>Bactrocera</taxon>
        <taxon>Bactrocera</taxon>
    </lineage>
</organism>
<protein>
    <submittedName>
        <fullName evidence="1">Uncharacterized protein</fullName>
    </submittedName>
</protein>